<proteinExistence type="predicted"/>
<reference evidence="2" key="1">
    <citation type="submission" date="2016-10" db="EMBL/GenBank/DDBJ databases">
        <authorList>
            <person name="Varghese N."/>
            <person name="Submissions S."/>
        </authorList>
    </citation>
    <scope>NUCLEOTIDE SEQUENCE [LARGE SCALE GENOMIC DNA]</scope>
    <source>
        <strain evidence="2">Gh-67</strain>
    </source>
</reference>
<dbReference type="Proteomes" id="UP000199705">
    <property type="component" value="Unassembled WGS sequence"/>
</dbReference>
<gene>
    <name evidence="1" type="ORF">SAMN05192573_12241</name>
</gene>
<sequence>MVMDDSSWIMANKVLETMNYELSSINHELSILPKTMNYHP</sequence>
<organism evidence="1 2">
    <name type="scientific">Mucilaginibacter gossypii</name>
    <dbReference type="NCBI Taxonomy" id="551996"/>
    <lineage>
        <taxon>Bacteria</taxon>
        <taxon>Pseudomonadati</taxon>
        <taxon>Bacteroidota</taxon>
        <taxon>Sphingobacteriia</taxon>
        <taxon>Sphingobacteriales</taxon>
        <taxon>Sphingobacteriaceae</taxon>
        <taxon>Mucilaginibacter</taxon>
    </lineage>
</organism>
<protein>
    <submittedName>
        <fullName evidence="1">Uncharacterized protein</fullName>
    </submittedName>
</protein>
<dbReference type="EMBL" id="FNCG01000022">
    <property type="protein sequence ID" value="SDI50665.1"/>
    <property type="molecule type" value="Genomic_DNA"/>
</dbReference>
<keyword evidence="2" id="KW-1185">Reference proteome</keyword>
<accession>A0A1G8L4V4</accession>
<dbReference type="AlphaFoldDB" id="A0A1G8L4V4"/>
<name>A0A1G8L4V4_9SPHI</name>
<evidence type="ECO:0000313" key="1">
    <source>
        <dbReference type="EMBL" id="SDI50665.1"/>
    </source>
</evidence>
<evidence type="ECO:0000313" key="2">
    <source>
        <dbReference type="Proteomes" id="UP000199705"/>
    </source>
</evidence>